<gene>
    <name evidence="2" type="ORF">GGP61_003249</name>
</gene>
<name>A0A9X2Q5E7_9BACT</name>
<evidence type="ECO:0000259" key="1">
    <source>
        <dbReference type="Pfam" id="PF12705"/>
    </source>
</evidence>
<organism evidence="2 3">
    <name type="scientific">Salinibacter ruber</name>
    <dbReference type="NCBI Taxonomy" id="146919"/>
    <lineage>
        <taxon>Bacteria</taxon>
        <taxon>Pseudomonadati</taxon>
        <taxon>Rhodothermota</taxon>
        <taxon>Rhodothermia</taxon>
        <taxon>Rhodothermales</taxon>
        <taxon>Salinibacteraceae</taxon>
        <taxon>Salinibacter</taxon>
    </lineage>
</organism>
<dbReference type="Gene3D" id="3.90.320.10">
    <property type="match status" value="1"/>
</dbReference>
<dbReference type="RefSeq" id="WP_259124469.1">
    <property type="nucleotide sequence ID" value="NZ_JANUAE010000015.1"/>
</dbReference>
<comment type="caution">
    <text evidence="2">The sequence shown here is derived from an EMBL/GenBank/DDBJ whole genome shotgun (WGS) entry which is preliminary data.</text>
</comment>
<proteinExistence type="predicted"/>
<evidence type="ECO:0000313" key="3">
    <source>
        <dbReference type="Proteomes" id="UP001155057"/>
    </source>
</evidence>
<evidence type="ECO:0000313" key="2">
    <source>
        <dbReference type="EMBL" id="MCS3711616.1"/>
    </source>
</evidence>
<accession>A0A9X2Q5E7</accession>
<reference evidence="2" key="1">
    <citation type="submission" date="2022-08" db="EMBL/GenBank/DDBJ databases">
        <title>Genomic Encyclopedia of Type Strains, Phase V (KMG-V): Genome sequencing to study the core and pangenomes of soil and plant-associated prokaryotes.</title>
        <authorList>
            <person name="Whitman W."/>
        </authorList>
    </citation>
    <scope>NUCLEOTIDE SEQUENCE</scope>
    <source>
        <strain evidence="2">SP3049</strain>
    </source>
</reference>
<feature type="domain" description="PD-(D/E)XK endonuclease-like" evidence="1">
    <location>
        <begin position="106"/>
        <end position="280"/>
    </location>
</feature>
<protein>
    <recommendedName>
        <fullName evidence="1">PD-(D/E)XK endonuclease-like domain-containing protein</fullName>
    </recommendedName>
</protein>
<sequence>MAVQPSEEAPASSEHFEIYGGDVILSFDDGDHKYFARSEETDYGHIDSSTQIKKSLAKPALLYWAVNQTIEYLEDNWEAGRAYDEVEIEEMLSDAKSARYKTSGKAMKIGTLVHDWIEEYVVAKIEGKAVQAIDPDQKEVDTDKVRDISFPYNEAARGACEQFLAWEKEAQPEWIASEQRSFSKNHQYAGTYDADAIIDGERVLIDFKTSKRIYDDYWLQLGAYVYAREEETHHTAQATGEKDRRIQYDQMLILRVPKREDQEFEVGLVEDREEIVEHAKTFLSLLQVHNWDS</sequence>
<dbReference type="InterPro" id="IPR011604">
    <property type="entry name" value="PDDEXK-like_dom_sf"/>
</dbReference>
<dbReference type="EMBL" id="JANUAE010000015">
    <property type="protein sequence ID" value="MCS3711616.1"/>
    <property type="molecule type" value="Genomic_DNA"/>
</dbReference>
<dbReference type="Pfam" id="PF12705">
    <property type="entry name" value="PDDEXK_1"/>
    <property type="match status" value="1"/>
</dbReference>
<dbReference type="Proteomes" id="UP001155057">
    <property type="component" value="Unassembled WGS sequence"/>
</dbReference>
<dbReference type="AlphaFoldDB" id="A0A9X2Q5E7"/>
<dbReference type="InterPro" id="IPR038726">
    <property type="entry name" value="PDDEXK_AddAB-type"/>
</dbReference>